<feature type="region of interest" description="Disordered" evidence="3">
    <location>
        <begin position="576"/>
        <end position="632"/>
    </location>
</feature>
<dbReference type="Proteomes" id="UP001190700">
    <property type="component" value="Unassembled WGS sequence"/>
</dbReference>
<evidence type="ECO:0000313" key="5">
    <source>
        <dbReference type="EMBL" id="KAK3280520.1"/>
    </source>
</evidence>
<dbReference type="InterPro" id="IPR052055">
    <property type="entry name" value="Hepadnavirus_pol/RT"/>
</dbReference>
<protein>
    <recommendedName>
        <fullName evidence="4">Reverse transcriptase domain-containing protein</fullName>
    </recommendedName>
</protein>
<evidence type="ECO:0000256" key="2">
    <source>
        <dbReference type="ARBA" id="ARBA00023172"/>
    </source>
</evidence>
<dbReference type="SUPFAM" id="SSF47823">
    <property type="entry name" value="lambda integrase-like, N-terminal domain"/>
    <property type="match status" value="1"/>
</dbReference>
<dbReference type="SUPFAM" id="SSF56349">
    <property type="entry name" value="DNA breaking-rejoining enzymes"/>
    <property type="match status" value="1"/>
</dbReference>
<evidence type="ECO:0000256" key="1">
    <source>
        <dbReference type="ARBA" id="ARBA00023125"/>
    </source>
</evidence>
<dbReference type="CDD" id="cd09275">
    <property type="entry name" value="RNase_HI_RT_DIRS1"/>
    <property type="match status" value="1"/>
</dbReference>
<dbReference type="GO" id="GO:0006310">
    <property type="term" value="P:DNA recombination"/>
    <property type="evidence" value="ECO:0007669"/>
    <property type="project" value="UniProtKB-KW"/>
</dbReference>
<accession>A0AAE0LD97</accession>
<dbReference type="Gene3D" id="3.10.10.10">
    <property type="entry name" value="HIV Type 1 Reverse Transcriptase, subunit A, domain 1"/>
    <property type="match status" value="1"/>
</dbReference>
<feature type="compositionally biased region" description="Low complexity" evidence="3">
    <location>
        <begin position="595"/>
        <end position="606"/>
    </location>
</feature>
<sequence>MSSWEKQRQQVLAWVNSSLSDLQLLPEDVRSQTDVLLDAGLLAVDSAGALSVGLWPALPGNWADRKAGELEKFAQVEAWVDAVLSLASPVTATNAGISTSGALAGVAGAGAGGIAASGPARATGSGGGVLLGTAGAPGVSGIGTVAAASSAPAAAVSGALAAAGGLGAGVLSGTAGVATGLGTGTAATVSPAPAAAVDPNAIAAAIATALGARLDALGSRIANLESRGGAPASATLLSGGVTPPEAEALARALRDSVATAEGWDIAKCSQACADLVHEAAKLRSQLTLLKGIHPFGKLPMKALEANAFPGMVYALPELAEEECELDELPAGKEATSEHWRAFVHMLQARVGEFQAFVKSKVPSFLLTDVMAPSFFKKRKRGGEDSDEEQARAAGGGSARLPPLDAARREQLAALGSSFRTVNEEQLARALRGELAPEDIARPPGAGTLPSAIPARGPLAGVNLLVQPPQRLLQEDEGRLKMQNGELTVVPKTKKCKDMDEWERGFFRIMCEAPLEAREDLVDFLAWAKTIAADFTFYHFNEFYEHLVRQVQRSTVGISLEGYDRVWRIYQQQHRLQPGARKKRNDYKWQREGAHQTQQPQQPQQPQDGNAVPPGEPESSQEAPAGAGEVPAMVPGPAVEVDMAPVVEKVGEGEAALAERVHGGREVAVPAGGLAPSRWWDGLRSDEFIPVWDVLGGPRRHDRVPLRWEVERIAPLPVTQTDPESWRSPEDPRRVRTSARWPAIRAEILQRATIENMERCGTGENERRCYEEECERVGCAIPTLTSRAHLVAAAFQDWHDVDFLVRCAACGAGWPSEEIEVDEPYRVPNYVGPEHMDVMRDEIRREAEAGHIFLARWRLPLGIIALGMVEKVRKGKIKYRPVSDYSRPEDVGVNARIELDKDEFTTVKEAYGMLRPKYWMFKVDMETAYRSKGIASMYWPHQCFEFDDVRWMDARAPFGNRALPGIFMRWTRAIVAWMRARGIPTVGYLDDFFCILETREQAEEAMLLLVEFLTFLGFKVNSAKCEGPTQLLEFLGVLLSTEGDVCTASIDEERITVVVKMAGDLRARAARGMVSRRALESLLGLLAFCSHVVWGLSLYTRRGFNFLAATTGRRTVRLPHPVLEDLAVLEQVVRQYNGRSVVLERRLVDERHFATDASGTLGFGGVWEKLFFLLSWADLARLPQRPWFPRRPGCPASWSINYLELFAVWWAMVLWGHRMAGCTIVVNIDNKSAMYQVGSWWGPVEYLPLLRQIFYTCAKHDIRLQPKYISTKDNLLADLLSRLDMPRFLVEHRAFLRATVWRQDRDDWMVCPVRWAELDQEFGPFTVDACVAESRANAYCYLSWSKAEDARVQKFDGHNAWGNLPFSIIVAIIKNFLKCKRRQQWGTAACFLVPVWPGNEGWELVRSLPEVFKVELQRETERCRAEALAPETRRCYGTGVRAFVTFCIAFACMGCLDPLLPATDATLCMFITFSSWFVQPDTIKNYLAGVRQLHLQRGHEWVPVAARHAVAATLQGVKRCWGRPPKPVMPLTLADLAKMALLISTHDLTQMSLWAAILVGFFGLFRKDNLTTGKTGAWNTRGALVRDDILFQDDMAVVWVRVRHSKTIQCGERQHWVPLRAVPGSLLCPVQALARLMASTAGRPGDSALFVMEKAVGRRASVVPMTHDALVSGIKALAERVGLDPASYAGHSLRRGGATAAMRLDVNSLYIKMQGDWKSDCFERYCELDTEQKLILPGAMAEAAAALL</sequence>
<dbReference type="PANTHER" id="PTHR33050">
    <property type="entry name" value="REVERSE TRANSCRIPTASE DOMAIN-CONTAINING PROTEIN"/>
    <property type="match status" value="1"/>
</dbReference>
<dbReference type="InterPro" id="IPR011010">
    <property type="entry name" value="DNA_brk_join_enz"/>
</dbReference>
<evidence type="ECO:0000259" key="4">
    <source>
        <dbReference type="PROSITE" id="PS50878"/>
    </source>
</evidence>
<dbReference type="Gene3D" id="1.10.443.10">
    <property type="entry name" value="Intergrase catalytic core"/>
    <property type="match status" value="1"/>
</dbReference>
<organism evidence="5 6">
    <name type="scientific">Cymbomonas tetramitiformis</name>
    <dbReference type="NCBI Taxonomy" id="36881"/>
    <lineage>
        <taxon>Eukaryota</taxon>
        <taxon>Viridiplantae</taxon>
        <taxon>Chlorophyta</taxon>
        <taxon>Pyramimonadophyceae</taxon>
        <taxon>Pyramimonadales</taxon>
        <taxon>Pyramimonadaceae</taxon>
        <taxon>Cymbomonas</taxon>
    </lineage>
</organism>
<dbReference type="InterPro" id="IPR013762">
    <property type="entry name" value="Integrase-like_cat_sf"/>
</dbReference>
<dbReference type="SUPFAM" id="SSF56672">
    <property type="entry name" value="DNA/RNA polymerases"/>
    <property type="match status" value="1"/>
</dbReference>
<feature type="domain" description="Reverse transcriptase" evidence="4">
    <location>
        <begin position="849"/>
        <end position="1038"/>
    </location>
</feature>
<feature type="region of interest" description="Disordered" evidence="3">
    <location>
        <begin position="378"/>
        <end position="403"/>
    </location>
</feature>
<dbReference type="InterPro" id="IPR010998">
    <property type="entry name" value="Integrase_recombinase_N"/>
</dbReference>
<dbReference type="InterPro" id="IPR043128">
    <property type="entry name" value="Rev_trsase/Diguanyl_cyclase"/>
</dbReference>
<dbReference type="PANTHER" id="PTHR33050:SF7">
    <property type="entry name" value="RIBONUCLEASE H"/>
    <property type="match status" value="1"/>
</dbReference>
<keyword evidence="6" id="KW-1185">Reference proteome</keyword>
<reference evidence="5 6" key="1">
    <citation type="journal article" date="2015" name="Genome Biol. Evol.">
        <title>Comparative Genomics of a Bacterivorous Green Alga Reveals Evolutionary Causalities and Consequences of Phago-Mixotrophic Mode of Nutrition.</title>
        <authorList>
            <person name="Burns J.A."/>
            <person name="Paasch A."/>
            <person name="Narechania A."/>
            <person name="Kim E."/>
        </authorList>
    </citation>
    <scope>NUCLEOTIDE SEQUENCE [LARGE SCALE GENOMIC DNA]</scope>
    <source>
        <strain evidence="5 6">PLY_AMNH</strain>
    </source>
</reference>
<dbReference type="Gene3D" id="3.30.70.270">
    <property type="match status" value="1"/>
</dbReference>
<dbReference type="Pfam" id="PF00078">
    <property type="entry name" value="RVT_1"/>
    <property type="match status" value="1"/>
</dbReference>
<evidence type="ECO:0000313" key="6">
    <source>
        <dbReference type="Proteomes" id="UP001190700"/>
    </source>
</evidence>
<comment type="caution">
    <text evidence="5">The sequence shown here is derived from an EMBL/GenBank/DDBJ whole genome shotgun (WGS) entry which is preliminary data.</text>
</comment>
<gene>
    <name evidence="5" type="ORF">CYMTET_11643</name>
</gene>
<dbReference type="Gene3D" id="1.10.150.130">
    <property type="match status" value="1"/>
</dbReference>
<dbReference type="GO" id="GO:0003677">
    <property type="term" value="F:DNA binding"/>
    <property type="evidence" value="ECO:0007669"/>
    <property type="project" value="UniProtKB-KW"/>
</dbReference>
<keyword evidence="2" id="KW-0233">DNA recombination</keyword>
<dbReference type="GO" id="GO:0015074">
    <property type="term" value="P:DNA integration"/>
    <property type="evidence" value="ECO:0007669"/>
    <property type="project" value="InterPro"/>
</dbReference>
<name>A0AAE0LD97_9CHLO</name>
<dbReference type="InterPro" id="IPR000477">
    <property type="entry name" value="RT_dom"/>
</dbReference>
<dbReference type="EMBL" id="LGRX02004366">
    <property type="protein sequence ID" value="KAK3280520.1"/>
    <property type="molecule type" value="Genomic_DNA"/>
</dbReference>
<keyword evidence="1" id="KW-0238">DNA-binding</keyword>
<dbReference type="PROSITE" id="PS50878">
    <property type="entry name" value="RT_POL"/>
    <property type="match status" value="1"/>
</dbReference>
<evidence type="ECO:0000256" key="3">
    <source>
        <dbReference type="SAM" id="MobiDB-lite"/>
    </source>
</evidence>
<proteinExistence type="predicted"/>
<dbReference type="InterPro" id="IPR043502">
    <property type="entry name" value="DNA/RNA_pol_sf"/>
</dbReference>